<dbReference type="InterPro" id="IPR027471">
    <property type="entry name" value="YbeD-like_sf"/>
</dbReference>
<comment type="caution">
    <text evidence="1">The sequence shown here is derived from an EMBL/GenBank/DDBJ whole genome shotgun (WGS) entry which is preliminary data.</text>
</comment>
<dbReference type="Gene3D" id="3.30.70.260">
    <property type="match status" value="1"/>
</dbReference>
<dbReference type="Proteomes" id="UP000252669">
    <property type="component" value="Unassembled WGS sequence"/>
</dbReference>
<dbReference type="InterPro" id="IPR007454">
    <property type="entry name" value="UPF0250_YbeD-like"/>
</dbReference>
<keyword evidence="2" id="KW-1185">Reference proteome</keyword>
<dbReference type="EMBL" id="PDKB01000014">
    <property type="protein sequence ID" value="RBQ28599.1"/>
    <property type="molecule type" value="Genomic_DNA"/>
</dbReference>
<dbReference type="OrthoDB" id="281538at2"/>
<dbReference type="SUPFAM" id="SSF117991">
    <property type="entry name" value="YbeD/HP0495-like"/>
    <property type="match status" value="1"/>
</dbReference>
<proteinExistence type="predicted"/>
<sequence length="87" mass="10325">MINLNDKQLELDYPCSWEYKLVVLETCNIKKSVKEIILEREHNLKPSKTSSKGKFKSYTLEMLVHNEDDRKELFRLLGEHSDIKMVL</sequence>
<evidence type="ECO:0000313" key="1">
    <source>
        <dbReference type="EMBL" id="RBQ28599.1"/>
    </source>
</evidence>
<dbReference type="Pfam" id="PF04359">
    <property type="entry name" value="DUF493"/>
    <property type="match status" value="1"/>
</dbReference>
<gene>
    <name evidence="1" type="ORF">CRU91_08810</name>
</gene>
<reference evidence="1 2" key="1">
    <citation type="submission" date="2017-10" db="EMBL/GenBank/DDBJ databases">
        <title>Genomics of the genus Arcobacter.</title>
        <authorList>
            <person name="Perez-Cataluna A."/>
            <person name="Figueras M.J."/>
        </authorList>
    </citation>
    <scope>NUCLEOTIDE SEQUENCE [LARGE SCALE GENOMIC DNA]</scope>
    <source>
        <strain evidence="1 2">CECT 9230</strain>
    </source>
</reference>
<protein>
    <submittedName>
        <fullName evidence="1">DUF493 domain-containing protein</fullName>
    </submittedName>
</protein>
<dbReference type="RefSeq" id="WP_113894854.1">
    <property type="nucleotide sequence ID" value="NZ_CP182882.1"/>
</dbReference>
<organism evidence="1 2">
    <name type="scientific">Aliarcobacter vitoriensis</name>
    <dbReference type="NCBI Taxonomy" id="2011099"/>
    <lineage>
        <taxon>Bacteria</taxon>
        <taxon>Pseudomonadati</taxon>
        <taxon>Campylobacterota</taxon>
        <taxon>Epsilonproteobacteria</taxon>
        <taxon>Campylobacterales</taxon>
        <taxon>Arcobacteraceae</taxon>
        <taxon>Aliarcobacter</taxon>
    </lineage>
</organism>
<dbReference type="AlphaFoldDB" id="A0A366MSW8"/>
<name>A0A366MSW8_9BACT</name>
<evidence type="ECO:0000313" key="2">
    <source>
        <dbReference type="Proteomes" id="UP000252669"/>
    </source>
</evidence>
<accession>A0A366MSW8</accession>